<dbReference type="PANTHER" id="PTHR32166">
    <property type="entry name" value="OSJNBA0013A04.12 PROTEIN"/>
    <property type="match status" value="1"/>
</dbReference>
<proteinExistence type="predicted"/>
<sequence length="1678" mass="186566">MKVFDVRGNAITFQMLDPEKFLSKTNGYRVTGSLPVVDSTFLLSKPLVQFNSPTDQLAPVVMRYREQFARLPAAQQVDYVFLPIDAGSKRPHEPPAKAGAKRKQLPTAPLSSDAVARPFPPPVSPSDRQGGDAAEQSSEATNYDDGALRHLAGPQHRCRGGTGVFDDDESEGQEREGGGEEGDDGDERDVDGEDNGMDDERDVGGEGFDDTRFSQCGRPRDGNDSRACRGVDAYGGAVADGGGDQPGTSRGVSQSHNQARDGRDKNASRGKRKRGEATTSPANTVRDMRQWWIDNDRIEAPKAKVSEKDADAVAHEKKWQNFLRASMGKACDKAFMKQALDNEYSKDWSNKLRGYMNLATSAVTVWPLVKRFFSMFEEGKLPIGDDKIPLDMPGRMEGRLPGPYTDESKGQRLLHHCIYARDGPKGSTVSWKDLCPSYFKNFGDMTCREREVALLLLMKGKVVATNVKVTPPRVNTACLLDIMRKERYMIHMFNYVVFRAEGRGDEEWNDDFFMSYKDLEERDMYHKLGRKRLKVWEYLFRDAPEGRLDGRYIYKKTKVTETLKHYHGALTGAFETFVARCEILKFDLHKDQLMFKDYADLAKSGEGFNPVDSEEDSADFDLDIGNDTNATGWRGQSAAMEHDGKEYGPGRSEGCSNPPPTNSVASMVDRVACTPMEEGEDDELDIPAQATKLAPGDPIPHDFCADPDTMRFLEDKHTPTGEDKWGHDIIWHDGIFQPCIEGGEWKMAVKYVKGWKSFPRMGKDSWLKTTEQAILYCVRKENPGESENSITTKAKQLFNALRATQQLEYTHKFYELQTSPSRGSIDWKVDRTASAKSMEVDSREDAALVFEAAAGITKGEQREDVGTMSTLKPPLPEVGNTSAGKEPIIAISVEMGDTSQGGHVLFDKPSDAGATYGSLLVTGAAMAGRSEIVSESAVGMDITGMSLHPPSHTSKGDAHCTTTPQRGDVGDDGDAGNAEGSQRSRHIEDMTTDDEDGAEGDGIEGDVIIDDREARGTSREGFLGHEDQPEFDPLARERIVDWQRQGGRGQLPLAQDPSGEGSFKRNEGGAVPATTQAGKRLRQQKVDEVYGGKCFFSSLAVSRVLLQQRGSSPRAVLPNHNEIASMQAVERHRAELAEELEEVRQPFWVTGATILLDGRKSRDRRPIVNFLAAGSRGVVMYTTINREGEPDDAEHVLRRWDMMRGDDARAFASIPWSANVCYMARWVRRHIRWDPWWQRVAIIIHIMEPVIQLFRRMDRGGQYMSLMLEWAQDLVQRVKEACAPLGSSIADRIIKRVQARTQHMLEPAHCAGFLPNPRRRHVRYFSGEVQEYHAWLVRQAKRYILTQTGFELEGAEYLLACRQFEDFHMQQGRFGDWGGPEGRARGRACSGDAETIECSSWWSQYGAGAPELQRCALRVMHMWSCASPAEWNWAVHEGIHMKKRNRLVFEKVVQLVEITANVRLTEYRRAGCGYVLLWQRDEGILDCQAGLEVEPVRTGLRQGMTVVKIAKQVALITRDPIGSSAPPSAESDAVFQRRACIFRPYPSDDDSDEEPTPEGVDDPVLPIPSEINETHEEANDAEEEGDVAAVAQEAPAVSTAGEEVLAQATTEEEGEEESESGSGGYDDYDDDGPQPPPPTRASRRSAAQTSSSARGRRRSTSGTRGGTRRQSGKGKKGH</sequence>
<evidence type="ECO:0000313" key="2">
    <source>
        <dbReference type="EMBL" id="GBG84749.1"/>
    </source>
</evidence>
<feature type="region of interest" description="Disordered" evidence="1">
    <location>
        <begin position="1047"/>
        <end position="1079"/>
    </location>
</feature>
<feature type="compositionally biased region" description="Basic residues" evidence="1">
    <location>
        <begin position="1666"/>
        <end position="1678"/>
    </location>
</feature>
<feature type="compositionally biased region" description="Acidic residues" evidence="1">
    <location>
        <begin position="1610"/>
        <end position="1619"/>
    </location>
</feature>
<gene>
    <name evidence="2" type="ORF">CBR_g39127</name>
</gene>
<feature type="region of interest" description="Disordered" evidence="1">
    <location>
        <begin position="948"/>
        <end position="1010"/>
    </location>
</feature>
<feature type="region of interest" description="Disordered" evidence="1">
    <location>
        <begin position="1543"/>
        <end position="1678"/>
    </location>
</feature>
<accession>A0A388LR58</accession>
<feature type="region of interest" description="Disordered" evidence="1">
    <location>
        <begin position="86"/>
        <end position="286"/>
    </location>
</feature>
<dbReference type="EMBL" id="BFEA01000489">
    <property type="protein sequence ID" value="GBG84749.1"/>
    <property type="molecule type" value="Genomic_DNA"/>
</dbReference>
<evidence type="ECO:0000256" key="1">
    <source>
        <dbReference type="SAM" id="MobiDB-lite"/>
    </source>
</evidence>
<feature type="compositionally biased region" description="Acidic residues" evidence="1">
    <location>
        <begin position="1547"/>
        <end position="1561"/>
    </location>
</feature>
<keyword evidence="3" id="KW-1185">Reference proteome</keyword>
<reference evidence="2 3" key="1">
    <citation type="journal article" date="2018" name="Cell">
        <title>The Chara Genome: Secondary Complexity and Implications for Plant Terrestrialization.</title>
        <authorList>
            <person name="Nishiyama T."/>
            <person name="Sakayama H."/>
            <person name="Vries J.D."/>
            <person name="Buschmann H."/>
            <person name="Saint-Marcoux D."/>
            <person name="Ullrich K.K."/>
            <person name="Haas F.B."/>
            <person name="Vanderstraeten L."/>
            <person name="Becker D."/>
            <person name="Lang D."/>
            <person name="Vosolsobe S."/>
            <person name="Rombauts S."/>
            <person name="Wilhelmsson P.K.I."/>
            <person name="Janitza P."/>
            <person name="Kern R."/>
            <person name="Heyl A."/>
            <person name="Rumpler F."/>
            <person name="Villalobos L.I.A.C."/>
            <person name="Clay J.M."/>
            <person name="Skokan R."/>
            <person name="Toyoda A."/>
            <person name="Suzuki Y."/>
            <person name="Kagoshima H."/>
            <person name="Schijlen E."/>
            <person name="Tajeshwar N."/>
            <person name="Catarino B."/>
            <person name="Hetherington A.J."/>
            <person name="Saltykova A."/>
            <person name="Bonnot C."/>
            <person name="Breuninger H."/>
            <person name="Symeonidi A."/>
            <person name="Radhakrishnan G.V."/>
            <person name="Van Nieuwerburgh F."/>
            <person name="Deforce D."/>
            <person name="Chang C."/>
            <person name="Karol K.G."/>
            <person name="Hedrich R."/>
            <person name="Ulvskov P."/>
            <person name="Glockner G."/>
            <person name="Delwiche C.F."/>
            <person name="Petrasek J."/>
            <person name="Van de Peer Y."/>
            <person name="Friml J."/>
            <person name="Beilby M."/>
            <person name="Dolan L."/>
            <person name="Kohara Y."/>
            <person name="Sugano S."/>
            <person name="Fujiyama A."/>
            <person name="Delaux P.-M."/>
            <person name="Quint M."/>
            <person name="TheiBen G."/>
            <person name="Hagemann M."/>
            <person name="Harholt J."/>
            <person name="Dunand C."/>
            <person name="Zachgo S."/>
            <person name="Langdale J."/>
            <person name="Maumus F."/>
            <person name="Straeten D.V.D."/>
            <person name="Gould S.B."/>
            <person name="Rensing S.A."/>
        </authorList>
    </citation>
    <scope>NUCLEOTIDE SEQUENCE [LARGE SCALE GENOMIC DNA]</scope>
    <source>
        <strain evidence="2 3">S276</strain>
    </source>
</reference>
<feature type="compositionally biased region" description="Basic and acidic residues" evidence="1">
    <location>
        <begin position="258"/>
        <end position="267"/>
    </location>
</feature>
<protein>
    <submittedName>
        <fullName evidence="2">Uncharacterized protein</fullName>
    </submittedName>
</protein>
<evidence type="ECO:0000313" key="3">
    <source>
        <dbReference type="Proteomes" id="UP000265515"/>
    </source>
</evidence>
<feature type="compositionally biased region" description="Basic and acidic residues" evidence="1">
    <location>
        <begin position="218"/>
        <end position="229"/>
    </location>
</feature>
<feature type="region of interest" description="Disordered" evidence="1">
    <location>
        <begin position="860"/>
        <end position="882"/>
    </location>
</feature>
<comment type="caution">
    <text evidence="2">The sequence shown here is derived from an EMBL/GenBank/DDBJ whole genome shotgun (WGS) entry which is preliminary data.</text>
</comment>
<dbReference type="Gramene" id="GBG84749">
    <property type="protein sequence ID" value="GBG84749"/>
    <property type="gene ID" value="CBR_g39127"/>
</dbReference>
<dbReference type="SUPFAM" id="SSF53098">
    <property type="entry name" value="Ribonuclease H-like"/>
    <property type="match status" value="1"/>
</dbReference>
<name>A0A388LR58_CHABU</name>
<organism evidence="2 3">
    <name type="scientific">Chara braunii</name>
    <name type="common">Braun's stonewort</name>
    <dbReference type="NCBI Taxonomy" id="69332"/>
    <lineage>
        <taxon>Eukaryota</taxon>
        <taxon>Viridiplantae</taxon>
        <taxon>Streptophyta</taxon>
        <taxon>Charophyceae</taxon>
        <taxon>Charales</taxon>
        <taxon>Characeae</taxon>
        <taxon>Chara</taxon>
    </lineage>
</organism>
<dbReference type="InterPro" id="IPR012337">
    <property type="entry name" value="RNaseH-like_sf"/>
</dbReference>
<feature type="compositionally biased region" description="Polar residues" evidence="1">
    <location>
        <begin position="246"/>
        <end position="257"/>
    </location>
</feature>
<feature type="region of interest" description="Disordered" evidence="1">
    <location>
        <begin position="641"/>
        <end position="663"/>
    </location>
</feature>
<feature type="compositionally biased region" description="Acidic residues" evidence="1">
    <location>
        <begin position="179"/>
        <end position="201"/>
    </location>
</feature>
<dbReference type="Proteomes" id="UP000265515">
    <property type="component" value="Unassembled WGS sequence"/>
</dbReference>
<dbReference type="PANTHER" id="PTHR32166:SF123">
    <property type="entry name" value="BED-TYPE DOMAIN-CONTAINING PROTEIN"/>
    <property type="match status" value="1"/>
</dbReference>
<feature type="compositionally biased region" description="Acidic residues" evidence="1">
    <location>
        <begin position="990"/>
        <end position="1008"/>
    </location>
</feature>
<feature type="compositionally biased region" description="Low complexity" evidence="1">
    <location>
        <begin position="1644"/>
        <end position="1653"/>
    </location>
</feature>